<evidence type="ECO:0000313" key="1">
    <source>
        <dbReference type="EMBL" id="CAG9324168.1"/>
    </source>
</evidence>
<gene>
    <name evidence="1" type="ORF">BSTOLATCC_MIC35189</name>
</gene>
<sequence length="74" mass="8271">MVFKSFANSAGLVNSLEESDNKWLYAYCQYFSIKKFLCDASELAFLAIASTMDLSRSCLLAVSIGSFYCICIEQ</sequence>
<keyword evidence="2" id="KW-1185">Reference proteome</keyword>
<proteinExistence type="predicted"/>
<dbReference type="AlphaFoldDB" id="A0AAU9JEK0"/>
<reference evidence="1" key="1">
    <citation type="submission" date="2021-09" db="EMBL/GenBank/DDBJ databases">
        <authorList>
            <consortium name="AG Swart"/>
            <person name="Singh M."/>
            <person name="Singh A."/>
            <person name="Seah K."/>
            <person name="Emmerich C."/>
        </authorList>
    </citation>
    <scope>NUCLEOTIDE SEQUENCE</scope>
    <source>
        <strain evidence="1">ATCC30299</strain>
    </source>
</reference>
<dbReference type="Proteomes" id="UP001162131">
    <property type="component" value="Unassembled WGS sequence"/>
</dbReference>
<accession>A0AAU9JEK0</accession>
<evidence type="ECO:0000313" key="2">
    <source>
        <dbReference type="Proteomes" id="UP001162131"/>
    </source>
</evidence>
<protein>
    <submittedName>
        <fullName evidence="1">Uncharacterized protein</fullName>
    </submittedName>
</protein>
<dbReference type="EMBL" id="CAJZBQ010000035">
    <property type="protein sequence ID" value="CAG9324168.1"/>
    <property type="molecule type" value="Genomic_DNA"/>
</dbReference>
<organism evidence="1 2">
    <name type="scientific">Blepharisma stoltei</name>
    <dbReference type="NCBI Taxonomy" id="1481888"/>
    <lineage>
        <taxon>Eukaryota</taxon>
        <taxon>Sar</taxon>
        <taxon>Alveolata</taxon>
        <taxon>Ciliophora</taxon>
        <taxon>Postciliodesmatophora</taxon>
        <taxon>Heterotrichea</taxon>
        <taxon>Heterotrichida</taxon>
        <taxon>Blepharismidae</taxon>
        <taxon>Blepharisma</taxon>
    </lineage>
</organism>
<name>A0AAU9JEK0_9CILI</name>
<comment type="caution">
    <text evidence="1">The sequence shown here is derived from an EMBL/GenBank/DDBJ whole genome shotgun (WGS) entry which is preliminary data.</text>
</comment>